<dbReference type="AlphaFoldDB" id="A0A6A5UNT9"/>
<dbReference type="EMBL" id="ML976759">
    <property type="protein sequence ID" value="KAF1965599.1"/>
    <property type="molecule type" value="Genomic_DNA"/>
</dbReference>
<evidence type="ECO:0000313" key="3">
    <source>
        <dbReference type="Proteomes" id="UP000800036"/>
    </source>
</evidence>
<name>A0A6A5UNT9_9PLEO</name>
<gene>
    <name evidence="2" type="ORF">BU23DRAFT_21982</name>
</gene>
<reference evidence="2" key="1">
    <citation type="journal article" date="2020" name="Stud. Mycol.">
        <title>101 Dothideomycetes genomes: a test case for predicting lifestyles and emergence of pathogens.</title>
        <authorList>
            <person name="Haridas S."/>
            <person name="Albert R."/>
            <person name="Binder M."/>
            <person name="Bloem J."/>
            <person name="Labutti K."/>
            <person name="Salamov A."/>
            <person name="Andreopoulos B."/>
            <person name="Baker S."/>
            <person name="Barry K."/>
            <person name="Bills G."/>
            <person name="Bluhm B."/>
            <person name="Cannon C."/>
            <person name="Castanera R."/>
            <person name="Culley D."/>
            <person name="Daum C."/>
            <person name="Ezra D."/>
            <person name="Gonzalez J."/>
            <person name="Henrissat B."/>
            <person name="Kuo A."/>
            <person name="Liang C."/>
            <person name="Lipzen A."/>
            <person name="Lutzoni F."/>
            <person name="Magnuson J."/>
            <person name="Mondo S."/>
            <person name="Nolan M."/>
            <person name="Ohm R."/>
            <person name="Pangilinan J."/>
            <person name="Park H.-J."/>
            <person name="Ramirez L."/>
            <person name="Alfaro M."/>
            <person name="Sun H."/>
            <person name="Tritt A."/>
            <person name="Yoshinaga Y."/>
            <person name="Zwiers L.-H."/>
            <person name="Turgeon B."/>
            <person name="Goodwin S."/>
            <person name="Spatafora J."/>
            <person name="Crous P."/>
            <person name="Grigoriev I."/>
        </authorList>
    </citation>
    <scope>NUCLEOTIDE SEQUENCE</scope>
    <source>
        <strain evidence="2">CBS 107.79</strain>
    </source>
</reference>
<dbReference type="Proteomes" id="UP000800036">
    <property type="component" value="Unassembled WGS sequence"/>
</dbReference>
<keyword evidence="3" id="KW-1185">Reference proteome</keyword>
<feature type="compositionally biased region" description="Basic and acidic residues" evidence="1">
    <location>
        <begin position="38"/>
        <end position="53"/>
    </location>
</feature>
<accession>A0A6A5UNT9</accession>
<evidence type="ECO:0000256" key="1">
    <source>
        <dbReference type="SAM" id="MobiDB-lite"/>
    </source>
</evidence>
<protein>
    <submittedName>
        <fullName evidence="2">Uncharacterized protein</fullName>
    </submittedName>
</protein>
<evidence type="ECO:0000313" key="2">
    <source>
        <dbReference type="EMBL" id="KAF1965599.1"/>
    </source>
</evidence>
<organism evidence="2 3">
    <name type="scientific">Bimuria novae-zelandiae CBS 107.79</name>
    <dbReference type="NCBI Taxonomy" id="1447943"/>
    <lineage>
        <taxon>Eukaryota</taxon>
        <taxon>Fungi</taxon>
        <taxon>Dikarya</taxon>
        <taxon>Ascomycota</taxon>
        <taxon>Pezizomycotina</taxon>
        <taxon>Dothideomycetes</taxon>
        <taxon>Pleosporomycetidae</taxon>
        <taxon>Pleosporales</taxon>
        <taxon>Massarineae</taxon>
        <taxon>Didymosphaeriaceae</taxon>
        <taxon>Bimuria</taxon>
    </lineage>
</organism>
<feature type="region of interest" description="Disordered" evidence="1">
    <location>
        <begin position="38"/>
        <end position="61"/>
    </location>
</feature>
<proteinExistence type="predicted"/>
<sequence>MCARARRSRNACAPAECEALGCAFVPLFRVAPSVLARGRSDKEPPQRRGERVTNRSARRRRSRYLRASYRVESSSSLGCRAHRLPTPSKLQQKPVGAAEAAWLALAPSTCVFFPDPWFSSWSVEHGLKCSLLQARPVRRPGLESLAIDPGGARCQMRCPQ</sequence>